<keyword evidence="5" id="KW-0676">Redox-active center</keyword>
<dbReference type="NCBIfam" id="TIGR00385">
    <property type="entry name" value="dsbE"/>
    <property type="match status" value="1"/>
</dbReference>
<dbReference type="InterPro" id="IPR013766">
    <property type="entry name" value="Thioredoxin_domain"/>
</dbReference>
<feature type="domain" description="Thioredoxin" evidence="7">
    <location>
        <begin position="49"/>
        <end position="195"/>
    </location>
</feature>
<dbReference type="GO" id="GO:0030288">
    <property type="term" value="C:outer membrane-bounded periplasmic space"/>
    <property type="evidence" value="ECO:0007669"/>
    <property type="project" value="InterPro"/>
</dbReference>
<keyword evidence="3" id="KW-0201">Cytochrome c-type biogenesis</keyword>
<dbReference type="InterPro" id="IPR036249">
    <property type="entry name" value="Thioredoxin-like_sf"/>
</dbReference>
<dbReference type="EMBL" id="UOEC01000003">
    <property type="protein sequence ID" value="VAV86435.1"/>
    <property type="molecule type" value="Genomic_DNA"/>
</dbReference>
<comment type="similarity">
    <text evidence="2">Belongs to the thioredoxin family. DsbE subfamily.</text>
</comment>
<keyword evidence="6" id="KW-0472">Membrane</keyword>
<dbReference type="InterPro" id="IPR017937">
    <property type="entry name" value="Thioredoxin_CS"/>
</dbReference>
<evidence type="ECO:0000259" key="7">
    <source>
        <dbReference type="PROSITE" id="PS51352"/>
    </source>
</evidence>
<dbReference type="PANTHER" id="PTHR42852">
    <property type="entry name" value="THIOL:DISULFIDE INTERCHANGE PROTEIN DSBE"/>
    <property type="match status" value="1"/>
</dbReference>
<dbReference type="InterPro" id="IPR013740">
    <property type="entry name" value="Redoxin"/>
</dbReference>
<evidence type="ECO:0000256" key="4">
    <source>
        <dbReference type="ARBA" id="ARBA00023157"/>
    </source>
</evidence>
<reference evidence="8" key="1">
    <citation type="submission" date="2018-06" db="EMBL/GenBank/DDBJ databases">
        <authorList>
            <person name="Zhirakovskaya E."/>
        </authorList>
    </citation>
    <scope>NUCLEOTIDE SEQUENCE</scope>
</reference>
<evidence type="ECO:0000256" key="6">
    <source>
        <dbReference type="SAM" id="Phobius"/>
    </source>
</evidence>
<evidence type="ECO:0000256" key="3">
    <source>
        <dbReference type="ARBA" id="ARBA00022748"/>
    </source>
</evidence>
<evidence type="ECO:0000313" key="8">
    <source>
        <dbReference type="EMBL" id="VAV86435.1"/>
    </source>
</evidence>
<dbReference type="PROSITE" id="PS00194">
    <property type="entry name" value="THIOREDOXIN_1"/>
    <property type="match status" value="1"/>
</dbReference>
<organism evidence="8">
    <name type="scientific">hydrothermal vent metagenome</name>
    <dbReference type="NCBI Taxonomy" id="652676"/>
    <lineage>
        <taxon>unclassified sequences</taxon>
        <taxon>metagenomes</taxon>
        <taxon>ecological metagenomes</taxon>
    </lineage>
</organism>
<dbReference type="CDD" id="cd03010">
    <property type="entry name" value="TlpA_like_DsbE"/>
    <property type="match status" value="1"/>
</dbReference>
<keyword evidence="6" id="KW-1133">Transmembrane helix</keyword>
<accession>A0A3B0RSB6</accession>
<dbReference type="GO" id="GO:0015036">
    <property type="term" value="F:disulfide oxidoreductase activity"/>
    <property type="evidence" value="ECO:0007669"/>
    <property type="project" value="InterPro"/>
</dbReference>
<comment type="subcellular location">
    <subcellularLocation>
        <location evidence="1">Cell envelope</location>
    </subcellularLocation>
</comment>
<dbReference type="GO" id="GO:0017004">
    <property type="term" value="P:cytochrome complex assembly"/>
    <property type="evidence" value="ECO:0007669"/>
    <property type="project" value="UniProtKB-KW"/>
</dbReference>
<keyword evidence="6" id="KW-0812">Transmembrane</keyword>
<gene>
    <name evidence="8" type="ORF">MNBD_ALPHA08-2128</name>
</gene>
<evidence type="ECO:0000256" key="1">
    <source>
        <dbReference type="ARBA" id="ARBA00004196"/>
    </source>
</evidence>
<dbReference type="InterPro" id="IPR050553">
    <property type="entry name" value="Thioredoxin_ResA/DsbE_sf"/>
</dbReference>
<proteinExistence type="inferred from homology"/>
<dbReference type="SUPFAM" id="SSF52833">
    <property type="entry name" value="Thioredoxin-like"/>
    <property type="match status" value="1"/>
</dbReference>
<dbReference type="PROSITE" id="PS51352">
    <property type="entry name" value="THIOREDOXIN_2"/>
    <property type="match status" value="1"/>
</dbReference>
<protein>
    <submittedName>
        <fullName evidence="8">Cytochrome c-type biogenesis protein CcmG/DsbE, thiol:disulfide oxidoreductase</fullName>
    </submittedName>
</protein>
<sequence length="202" mass="22458">MTEEQTEAEEEPRRSIWFALLPVTLFGALVLVFFIGLTQGDTFKKLPSVLIGKPAPTLDMEPVENLVINGKQVPSFKGEELRDGKVTVVNFWASWCVPCRQEHPQMITLGKMPGIKLFGINYKNDPADAAQFLRQLGSPYAAIGSDFRGRAGIEWGVVGLPETYIVDGKGVIRYKFIGPISKRALEEGFMPKLREIMEATAQ</sequence>
<keyword evidence="4" id="KW-1015">Disulfide bond</keyword>
<dbReference type="InterPro" id="IPR004799">
    <property type="entry name" value="Periplasmic_diS_OxRdtase_DsbE"/>
</dbReference>
<dbReference type="Pfam" id="PF08534">
    <property type="entry name" value="Redoxin"/>
    <property type="match status" value="1"/>
</dbReference>
<dbReference type="AlphaFoldDB" id="A0A3B0RSB6"/>
<name>A0A3B0RSB6_9ZZZZ</name>
<evidence type="ECO:0000256" key="2">
    <source>
        <dbReference type="ARBA" id="ARBA00007758"/>
    </source>
</evidence>
<dbReference type="PANTHER" id="PTHR42852:SF6">
    <property type="entry name" value="THIOL:DISULFIDE INTERCHANGE PROTEIN DSBE"/>
    <property type="match status" value="1"/>
</dbReference>
<feature type="transmembrane region" description="Helical" evidence="6">
    <location>
        <begin position="16"/>
        <end position="37"/>
    </location>
</feature>
<dbReference type="Gene3D" id="3.40.30.10">
    <property type="entry name" value="Glutaredoxin"/>
    <property type="match status" value="1"/>
</dbReference>
<evidence type="ECO:0000256" key="5">
    <source>
        <dbReference type="ARBA" id="ARBA00023284"/>
    </source>
</evidence>